<evidence type="ECO:0000256" key="8">
    <source>
        <dbReference type="HAMAP-Rule" id="MF_00316"/>
    </source>
</evidence>
<feature type="binding site" evidence="8">
    <location>
        <position position="73"/>
    </location>
    <ligand>
        <name>GTP</name>
        <dbReference type="ChEBI" id="CHEBI:37565"/>
    </ligand>
</feature>
<feature type="binding site" evidence="8">
    <location>
        <begin position="7"/>
        <end position="9"/>
    </location>
    <ligand>
        <name>GTP</name>
        <dbReference type="ChEBI" id="CHEBI:37565"/>
    </ligand>
</feature>
<feature type="binding site" evidence="8">
    <location>
        <position position="102"/>
    </location>
    <ligand>
        <name>Mg(2+)</name>
        <dbReference type="ChEBI" id="CHEBI:18420"/>
    </ligand>
</feature>
<evidence type="ECO:0000256" key="5">
    <source>
        <dbReference type="ARBA" id="ARBA00022842"/>
    </source>
</evidence>
<comment type="subcellular location">
    <subcellularLocation>
        <location evidence="8">Cytoplasm</location>
    </subcellularLocation>
</comment>
<dbReference type="EMBL" id="JAWCUD010000006">
    <property type="protein sequence ID" value="MDU0202939.1"/>
    <property type="molecule type" value="Genomic_DNA"/>
</dbReference>
<evidence type="ECO:0000259" key="9">
    <source>
        <dbReference type="Pfam" id="PF12804"/>
    </source>
</evidence>
<keyword evidence="7 8" id="KW-0501">Molybdenum cofactor biosynthesis</keyword>
<proteinExistence type="inferred from homology"/>
<feature type="binding site" evidence="8">
    <location>
        <position position="20"/>
    </location>
    <ligand>
        <name>GTP</name>
        <dbReference type="ChEBI" id="CHEBI:37565"/>
    </ligand>
</feature>
<dbReference type="PANTHER" id="PTHR19136">
    <property type="entry name" value="MOLYBDENUM COFACTOR GUANYLYLTRANSFERASE"/>
    <property type="match status" value="1"/>
</dbReference>
<dbReference type="EC" id="2.7.7.77" evidence="8"/>
<evidence type="ECO:0000256" key="4">
    <source>
        <dbReference type="ARBA" id="ARBA00022741"/>
    </source>
</evidence>
<dbReference type="Pfam" id="PF12804">
    <property type="entry name" value="NTP_transf_3"/>
    <property type="match status" value="1"/>
</dbReference>
<evidence type="ECO:0000256" key="2">
    <source>
        <dbReference type="ARBA" id="ARBA00022679"/>
    </source>
</evidence>
<evidence type="ECO:0000256" key="7">
    <source>
        <dbReference type="ARBA" id="ARBA00023150"/>
    </source>
</evidence>
<accession>A0ABU3RFA4</accession>
<dbReference type="Gene3D" id="3.90.550.10">
    <property type="entry name" value="Spore Coat Polysaccharide Biosynthesis Protein SpsA, Chain A"/>
    <property type="match status" value="1"/>
</dbReference>
<evidence type="ECO:0000256" key="6">
    <source>
        <dbReference type="ARBA" id="ARBA00023134"/>
    </source>
</evidence>
<keyword evidence="3 8" id="KW-0479">Metal-binding</keyword>
<dbReference type="CDD" id="cd02503">
    <property type="entry name" value="MobA"/>
    <property type="match status" value="1"/>
</dbReference>
<organism evidence="10 11">
    <name type="scientific">Paenibacillus violae</name>
    <dbReference type="NCBI Taxonomy" id="3077234"/>
    <lineage>
        <taxon>Bacteria</taxon>
        <taxon>Bacillati</taxon>
        <taxon>Bacillota</taxon>
        <taxon>Bacilli</taxon>
        <taxon>Bacillales</taxon>
        <taxon>Paenibacillaceae</taxon>
        <taxon>Paenibacillus</taxon>
    </lineage>
</organism>
<comment type="cofactor">
    <cofactor evidence="8">
        <name>Mg(2+)</name>
        <dbReference type="ChEBI" id="CHEBI:18420"/>
    </cofactor>
</comment>
<comment type="domain">
    <text evidence="8">The N-terminal domain determines nucleotide recognition and specific binding, while the C-terminal domain determines the specific binding to the target protein.</text>
</comment>
<keyword evidence="2 8" id="KW-0808">Transferase</keyword>
<dbReference type="SUPFAM" id="SSF53448">
    <property type="entry name" value="Nucleotide-diphospho-sugar transferases"/>
    <property type="match status" value="1"/>
</dbReference>
<keyword evidence="6 8" id="KW-0342">GTP-binding</keyword>
<dbReference type="GO" id="GO:0061603">
    <property type="term" value="F:molybdenum cofactor guanylyltransferase activity"/>
    <property type="evidence" value="ECO:0007669"/>
    <property type="project" value="UniProtKB-EC"/>
</dbReference>
<protein>
    <recommendedName>
        <fullName evidence="8">Probable molybdenum cofactor guanylyltransferase</fullName>
        <shortName evidence="8">MoCo guanylyltransferase</shortName>
        <ecNumber evidence="8">2.7.7.77</ecNumber>
    </recommendedName>
    <alternativeName>
        <fullName evidence="8">GTP:molybdopterin guanylyltransferase</fullName>
    </alternativeName>
    <alternativeName>
        <fullName evidence="8">Mo-MPT guanylyltransferase</fullName>
    </alternativeName>
    <alternativeName>
        <fullName evidence="8">Molybdopterin guanylyltransferase</fullName>
    </alternativeName>
    <alternativeName>
        <fullName evidence="8">Molybdopterin-guanine dinucleotide synthase</fullName>
        <shortName evidence="8">MGD synthase</shortName>
    </alternativeName>
</protein>
<keyword evidence="10" id="KW-0548">Nucleotidyltransferase</keyword>
<dbReference type="HAMAP" id="MF_00316">
    <property type="entry name" value="MobA"/>
    <property type="match status" value="1"/>
</dbReference>
<evidence type="ECO:0000313" key="11">
    <source>
        <dbReference type="Proteomes" id="UP001260980"/>
    </source>
</evidence>
<comment type="caution">
    <text evidence="8">Lacks conserved residue(s) required for the propagation of feature annotation.</text>
</comment>
<evidence type="ECO:0000256" key="1">
    <source>
        <dbReference type="ARBA" id="ARBA00022490"/>
    </source>
</evidence>
<dbReference type="RefSeq" id="WP_315953134.1">
    <property type="nucleotide sequence ID" value="NZ_JAWCUD010000006.1"/>
</dbReference>
<comment type="catalytic activity">
    <reaction evidence="8">
        <text>Mo-molybdopterin + GTP + H(+) = Mo-molybdopterin guanine dinucleotide + diphosphate</text>
        <dbReference type="Rhea" id="RHEA:34243"/>
        <dbReference type="ChEBI" id="CHEBI:15378"/>
        <dbReference type="ChEBI" id="CHEBI:33019"/>
        <dbReference type="ChEBI" id="CHEBI:37565"/>
        <dbReference type="ChEBI" id="CHEBI:71302"/>
        <dbReference type="ChEBI" id="CHEBI:71310"/>
        <dbReference type="EC" id="2.7.7.77"/>
    </reaction>
</comment>
<feature type="domain" description="MobA-like NTP transferase" evidence="9">
    <location>
        <begin position="4"/>
        <end position="159"/>
    </location>
</feature>
<evidence type="ECO:0000256" key="3">
    <source>
        <dbReference type="ARBA" id="ARBA00022723"/>
    </source>
</evidence>
<dbReference type="InterPro" id="IPR029044">
    <property type="entry name" value="Nucleotide-diphossugar_trans"/>
</dbReference>
<keyword evidence="5 8" id="KW-0460">Magnesium</keyword>
<keyword evidence="1 8" id="KW-0963">Cytoplasm</keyword>
<sequence length="204" mass="22624">MMTGVILAGGLNRRMGGKSKALLPIQDQPLLLRQLTEISRICNQTIVVSNEPEAFQLLLASNPTPMNVQWVADIYVQKGPLSGIHAAAKAATEQFMWIVGCDMPFISSDAAEAMKQLCQEANVDAVIPVIDGKIHPLHGIYSRLVGSEAEVLLKQEQYRLMGLLDHIDWLPAENAFFEKLKLSSKFVTNVNTPDEYKFMLENLS</sequence>
<name>A0ABU3RFA4_9BACL</name>
<feature type="binding site" evidence="8">
    <location>
        <position position="102"/>
    </location>
    <ligand>
        <name>GTP</name>
        <dbReference type="ChEBI" id="CHEBI:37565"/>
    </ligand>
</feature>
<dbReference type="Proteomes" id="UP001260980">
    <property type="component" value="Unassembled WGS sequence"/>
</dbReference>
<comment type="similarity">
    <text evidence="8">Belongs to the MobA family.</text>
</comment>
<dbReference type="InterPro" id="IPR013482">
    <property type="entry name" value="Molybde_CF_guanTrfase"/>
</dbReference>
<reference evidence="10 11" key="1">
    <citation type="submission" date="2023-10" db="EMBL/GenBank/DDBJ databases">
        <title>Paenibacillus strain PFR10 Genome sequencing and assembly.</title>
        <authorList>
            <person name="Kim I."/>
        </authorList>
    </citation>
    <scope>NUCLEOTIDE SEQUENCE [LARGE SCALE GENOMIC DNA]</scope>
    <source>
        <strain evidence="10 11">PFR10</strain>
    </source>
</reference>
<comment type="function">
    <text evidence="8">Transfers a GMP moiety from GTP to Mo-molybdopterin (Mo-MPT) cofactor (Moco or molybdenum cofactor) to form Mo-molybdopterin guanine dinucleotide (Mo-MGD) cofactor.</text>
</comment>
<dbReference type="InterPro" id="IPR025877">
    <property type="entry name" value="MobA-like_NTP_Trfase"/>
</dbReference>
<dbReference type="PANTHER" id="PTHR19136:SF81">
    <property type="entry name" value="MOLYBDENUM COFACTOR GUANYLYLTRANSFERASE"/>
    <property type="match status" value="1"/>
</dbReference>
<evidence type="ECO:0000313" key="10">
    <source>
        <dbReference type="EMBL" id="MDU0202939.1"/>
    </source>
</evidence>
<keyword evidence="11" id="KW-1185">Reference proteome</keyword>
<keyword evidence="4 8" id="KW-0547">Nucleotide-binding</keyword>
<comment type="caution">
    <text evidence="10">The sequence shown here is derived from an EMBL/GenBank/DDBJ whole genome shotgun (WGS) entry which is preliminary data.</text>
</comment>
<gene>
    <name evidence="8" type="primary">mobA</name>
    <name evidence="10" type="ORF">RQP52_17845</name>
</gene>